<evidence type="ECO:0000256" key="6">
    <source>
        <dbReference type="ARBA" id="ARBA00023136"/>
    </source>
</evidence>
<gene>
    <name evidence="9" type="ORF">FOH10_16065</name>
</gene>
<evidence type="ECO:0000256" key="4">
    <source>
        <dbReference type="ARBA" id="ARBA00022692"/>
    </source>
</evidence>
<comment type="subcellular location">
    <subcellularLocation>
        <location evidence="1">Cell membrane</location>
        <topology evidence="1">Multi-pass membrane protein</topology>
    </subcellularLocation>
</comment>
<dbReference type="KEGG" id="nod:FOH10_16065"/>
<dbReference type="InterPro" id="IPR005829">
    <property type="entry name" value="Sugar_transporter_CS"/>
</dbReference>
<dbReference type="InterPro" id="IPR020846">
    <property type="entry name" value="MFS_dom"/>
</dbReference>
<dbReference type="PROSITE" id="PS50850">
    <property type="entry name" value="MFS"/>
    <property type="match status" value="1"/>
</dbReference>
<dbReference type="InterPro" id="IPR036259">
    <property type="entry name" value="MFS_trans_sf"/>
</dbReference>
<accession>A0A516NM72</accession>
<dbReference type="InterPro" id="IPR011701">
    <property type="entry name" value="MFS"/>
</dbReference>
<reference evidence="9 10" key="1">
    <citation type="submission" date="2019-07" db="EMBL/GenBank/DDBJ databases">
        <title>Complete Genome Sequence and Methylome Analysis of Nocardia otitidis-caviarum NEB252.</title>
        <authorList>
            <person name="Fomenkov A."/>
            <person name="Anton B.P."/>
            <person name="Vincze T."/>
            <person name="Roberts R.J."/>
        </authorList>
    </citation>
    <scope>NUCLEOTIDE SEQUENCE [LARGE SCALE GENOMIC DNA]</scope>
    <source>
        <strain evidence="9 10">NEB252</strain>
    </source>
</reference>
<protein>
    <submittedName>
        <fullName evidence="9">MFS transporter</fullName>
    </submittedName>
</protein>
<keyword evidence="5 7" id="KW-1133">Transmembrane helix</keyword>
<evidence type="ECO:0000313" key="9">
    <source>
        <dbReference type="EMBL" id="QDP79998.1"/>
    </source>
</evidence>
<dbReference type="GeneID" id="80333893"/>
<name>A0A516NM72_9NOCA</name>
<keyword evidence="6 7" id="KW-0472">Membrane</keyword>
<dbReference type="PANTHER" id="PTHR42718">
    <property type="entry name" value="MAJOR FACILITATOR SUPERFAMILY MULTIDRUG TRANSPORTER MFSC"/>
    <property type="match status" value="1"/>
</dbReference>
<feature type="transmembrane region" description="Helical" evidence="7">
    <location>
        <begin position="342"/>
        <end position="361"/>
    </location>
</feature>
<dbReference type="GO" id="GO:0022857">
    <property type="term" value="F:transmembrane transporter activity"/>
    <property type="evidence" value="ECO:0007669"/>
    <property type="project" value="InterPro"/>
</dbReference>
<evidence type="ECO:0000256" key="3">
    <source>
        <dbReference type="ARBA" id="ARBA00022475"/>
    </source>
</evidence>
<dbReference type="PROSITE" id="PS00216">
    <property type="entry name" value="SUGAR_TRANSPORT_1"/>
    <property type="match status" value="1"/>
</dbReference>
<dbReference type="Proteomes" id="UP000317039">
    <property type="component" value="Chromosome"/>
</dbReference>
<keyword evidence="4 7" id="KW-0812">Transmembrane</keyword>
<evidence type="ECO:0000256" key="1">
    <source>
        <dbReference type="ARBA" id="ARBA00004651"/>
    </source>
</evidence>
<feature type="transmembrane region" description="Helical" evidence="7">
    <location>
        <begin position="20"/>
        <end position="40"/>
    </location>
</feature>
<feature type="transmembrane region" description="Helical" evidence="7">
    <location>
        <begin position="235"/>
        <end position="258"/>
    </location>
</feature>
<organism evidence="9 10">
    <name type="scientific">Nocardia otitidiscaviarum</name>
    <dbReference type="NCBI Taxonomy" id="1823"/>
    <lineage>
        <taxon>Bacteria</taxon>
        <taxon>Bacillati</taxon>
        <taxon>Actinomycetota</taxon>
        <taxon>Actinomycetes</taxon>
        <taxon>Mycobacteriales</taxon>
        <taxon>Nocardiaceae</taxon>
        <taxon>Nocardia</taxon>
    </lineage>
</organism>
<evidence type="ECO:0000256" key="2">
    <source>
        <dbReference type="ARBA" id="ARBA00022448"/>
    </source>
</evidence>
<feature type="transmembrane region" description="Helical" evidence="7">
    <location>
        <begin position="88"/>
        <end position="106"/>
    </location>
</feature>
<dbReference type="SUPFAM" id="SSF103473">
    <property type="entry name" value="MFS general substrate transporter"/>
    <property type="match status" value="1"/>
</dbReference>
<feature type="transmembrane region" description="Helical" evidence="7">
    <location>
        <begin position="420"/>
        <end position="441"/>
    </location>
</feature>
<feature type="transmembrane region" description="Helical" evidence="7">
    <location>
        <begin position="311"/>
        <end position="330"/>
    </location>
</feature>
<evidence type="ECO:0000256" key="7">
    <source>
        <dbReference type="SAM" id="Phobius"/>
    </source>
</evidence>
<feature type="transmembrane region" description="Helical" evidence="7">
    <location>
        <begin position="209"/>
        <end position="229"/>
    </location>
</feature>
<keyword evidence="2" id="KW-0813">Transport</keyword>
<keyword evidence="3" id="KW-1003">Cell membrane</keyword>
<dbReference type="Pfam" id="PF07690">
    <property type="entry name" value="MFS_1"/>
    <property type="match status" value="1"/>
</dbReference>
<feature type="domain" description="Major facilitator superfamily (MFS) profile" evidence="8">
    <location>
        <begin position="22"/>
        <end position="470"/>
    </location>
</feature>
<dbReference type="CDD" id="cd17321">
    <property type="entry name" value="MFS_MMR_MDR_like"/>
    <property type="match status" value="1"/>
</dbReference>
<feature type="transmembrane region" description="Helical" evidence="7">
    <location>
        <begin position="279"/>
        <end position="299"/>
    </location>
</feature>
<feature type="transmembrane region" description="Helical" evidence="7">
    <location>
        <begin position="148"/>
        <end position="169"/>
    </location>
</feature>
<dbReference type="Gene3D" id="1.20.1250.20">
    <property type="entry name" value="MFS general substrate transporter like domains"/>
    <property type="match status" value="1"/>
</dbReference>
<sequence length="472" mass="47611">MAEYAAQANRVDEQRSGAGAIVLAVACAAQFAVVLDISVVNVALPSIRAALGFGETGQQWVVTAYALTFAGLLLLGGRLADLYGRRRVFLAGLLLFSGASLVGGLADSAGMLVAARAVQGLGAAVLAPATLTMLTATFPEGSARTRALAIWTAVGTAGGTAGNLVGGLLTEYLSWRSTLLVNVPLGMAAVVLTVRYIAADRPDGARPRLDVVGAVLATAGMGALAAGIAEAARSGWAAMPTIIGIALGLGLLGLFIAVEARVAVVPLIPLRLFGMRSVAVGNAAMLLAGACLNPMWFFLTLSMQNVLGYSPLLTGLAFLPHTVVAILVGARATPWLLRRVDGRVLIAVGALLAAAGFWWQAQLAVDSGYLLGILGPAVVFSIGSGLLNTPITTTVTFGVPADDAGAASGLMNTTKQVGGALGLAALITVAGVSGSAPAALLDAYDRAFYAMAVLMLAVAVIAVALPAGRDGD</sequence>
<dbReference type="GO" id="GO:0005886">
    <property type="term" value="C:plasma membrane"/>
    <property type="evidence" value="ECO:0007669"/>
    <property type="project" value="UniProtKB-SubCell"/>
</dbReference>
<feature type="transmembrane region" description="Helical" evidence="7">
    <location>
        <begin position="447"/>
        <end position="467"/>
    </location>
</feature>
<feature type="transmembrane region" description="Helical" evidence="7">
    <location>
        <begin position="118"/>
        <end position="136"/>
    </location>
</feature>
<proteinExistence type="predicted"/>
<dbReference type="Gene3D" id="1.20.1720.10">
    <property type="entry name" value="Multidrug resistance protein D"/>
    <property type="match status" value="1"/>
</dbReference>
<feature type="transmembrane region" description="Helical" evidence="7">
    <location>
        <begin position="175"/>
        <end position="197"/>
    </location>
</feature>
<dbReference type="RefSeq" id="WP_143981335.1">
    <property type="nucleotide sequence ID" value="NZ_CP041695.1"/>
</dbReference>
<evidence type="ECO:0000256" key="5">
    <source>
        <dbReference type="ARBA" id="ARBA00022989"/>
    </source>
</evidence>
<dbReference type="EMBL" id="CP041695">
    <property type="protein sequence ID" value="QDP79998.1"/>
    <property type="molecule type" value="Genomic_DNA"/>
</dbReference>
<dbReference type="AlphaFoldDB" id="A0A516NM72"/>
<evidence type="ECO:0000259" key="8">
    <source>
        <dbReference type="PROSITE" id="PS50850"/>
    </source>
</evidence>
<evidence type="ECO:0000313" key="10">
    <source>
        <dbReference type="Proteomes" id="UP000317039"/>
    </source>
</evidence>
<dbReference type="PANTHER" id="PTHR42718:SF46">
    <property type="entry name" value="BLR6921 PROTEIN"/>
    <property type="match status" value="1"/>
</dbReference>
<feature type="transmembrane region" description="Helical" evidence="7">
    <location>
        <begin position="60"/>
        <end position="76"/>
    </location>
</feature>